<name>A0A0L6UV38_9BASI</name>
<reference evidence="1 2" key="1">
    <citation type="submission" date="2015-08" db="EMBL/GenBank/DDBJ databases">
        <title>Next Generation Sequencing and Analysis of the Genome of Puccinia sorghi L Schw, the Causal Agent of Maize Common Rust.</title>
        <authorList>
            <person name="Rochi L."/>
            <person name="Burguener G."/>
            <person name="Darino M."/>
            <person name="Turjanski A."/>
            <person name="Kreff E."/>
            <person name="Dieguez M.J."/>
            <person name="Sacco F."/>
        </authorList>
    </citation>
    <scope>NUCLEOTIDE SEQUENCE [LARGE SCALE GENOMIC DNA]</scope>
    <source>
        <strain evidence="1 2">RO10H11247</strain>
    </source>
</reference>
<dbReference type="AlphaFoldDB" id="A0A0L6UV38"/>
<evidence type="ECO:0000313" key="1">
    <source>
        <dbReference type="EMBL" id="KNZ52344.1"/>
    </source>
</evidence>
<organism evidence="1 2">
    <name type="scientific">Puccinia sorghi</name>
    <dbReference type="NCBI Taxonomy" id="27349"/>
    <lineage>
        <taxon>Eukaryota</taxon>
        <taxon>Fungi</taxon>
        <taxon>Dikarya</taxon>
        <taxon>Basidiomycota</taxon>
        <taxon>Pucciniomycotina</taxon>
        <taxon>Pucciniomycetes</taxon>
        <taxon>Pucciniales</taxon>
        <taxon>Pucciniaceae</taxon>
        <taxon>Puccinia</taxon>
    </lineage>
</organism>
<keyword evidence="2" id="KW-1185">Reference proteome</keyword>
<accession>A0A0L6UV38</accession>
<dbReference type="Proteomes" id="UP000037035">
    <property type="component" value="Unassembled WGS sequence"/>
</dbReference>
<sequence>MEFFSYTPATKVAVIRLLLKGQSLKSICDILVTPELLRTFSRSSRGTPAIQYIILQNPEHMSILPAISIFGPLAILWDLQLNFVNVLTPMLLFKLYTHCGYSVPENTAQI</sequence>
<gene>
    <name evidence="1" type="ORF">VP01_3609g3</name>
</gene>
<dbReference type="VEuPathDB" id="FungiDB:VP01_3609g3"/>
<evidence type="ECO:0000313" key="2">
    <source>
        <dbReference type="Proteomes" id="UP000037035"/>
    </source>
</evidence>
<proteinExistence type="predicted"/>
<comment type="caution">
    <text evidence="1">The sequence shown here is derived from an EMBL/GenBank/DDBJ whole genome shotgun (WGS) entry which is preliminary data.</text>
</comment>
<dbReference type="EMBL" id="LAVV01008623">
    <property type="protein sequence ID" value="KNZ52344.1"/>
    <property type="molecule type" value="Genomic_DNA"/>
</dbReference>
<protein>
    <submittedName>
        <fullName evidence="1">Uncharacterized protein</fullName>
    </submittedName>
</protein>